<evidence type="ECO:0000313" key="4">
    <source>
        <dbReference type="Proteomes" id="UP000823821"/>
    </source>
</evidence>
<accession>A0A9D2HLY7</accession>
<dbReference type="Pfam" id="PF26159">
    <property type="entry name" value="DUF8043"/>
    <property type="match status" value="1"/>
</dbReference>
<proteinExistence type="predicted"/>
<dbReference type="InterPro" id="IPR058356">
    <property type="entry name" value="DUF8043"/>
</dbReference>
<protein>
    <submittedName>
        <fullName evidence="3">Uncharacterized protein</fullName>
    </submittedName>
</protein>
<dbReference type="AlphaFoldDB" id="A0A9D2HLY7"/>
<evidence type="ECO:0000259" key="1">
    <source>
        <dbReference type="Pfam" id="PF26154"/>
    </source>
</evidence>
<sequence>MIIVDGRNSGKEISNFANLEEILVDVMEEEGMESRVVTDVLVNNELFSEIYPHQAEDISTASINSVEVRSIEASEMALAIAGEMEKVAVMMKKAAHEIARLFREGTNADALDLLQDLVEVIRDFLSMLNLLRTQYLKTAGDISLNLQGDKFAELVSEMNEVMEGEDWILLADLLEYEFAPLCEAWRDASKQVHAAMQAQKD</sequence>
<gene>
    <name evidence="3" type="ORF">H9784_02810</name>
</gene>
<evidence type="ECO:0000259" key="2">
    <source>
        <dbReference type="Pfam" id="PF26159"/>
    </source>
</evidence>
<comment type="caution">
    <text evidence="3">The sequence shown here is derived from an EMBL/GenBank/DDBJ whole genome shotgun (WGS) entry which is preliminary data.</text>
</comment>
<dbReference type="EMBL" id="DWZD01000019">
    <property type="protein sequence ID" value="HJA78490.1"/>
    <property type="molecule type" value="Genomic_DNA"/>
</dbReference>
<dbReference type="Proteomes" id="UP000823821">
    <property type="component" value="Unassembled WGS sequence"/>
</dbReference>
<reference evidence="3" key="2">
    <citation type="submission" date="2021-04" db="EMBL/GenBank/DDBJ databases">
        <authorList>
            <person name="Gilroy R."/>
        </authorList>
    </citation>
    <scope>NUCLEOTIDE SEQUENCE</scope>
    <source>
        <strain evidence="3">5032</strain>
    </source>
</reference>
<reference evidence="3" key="1">
    <citation type="journal article" date="2021" name="PeerJ">
        <title>Extensive microbial diversity within the chicken gut microbiome revealed by metagenomics and culture.</title>
        <authorList>
            <person name="Gilroy R."/>
            <person name="Ravi A."/>
            <person name="Getino M."/>
            <person name="Pursley I."/>
            <person name="Horton D.L."/>
            <person name="Alikhan N.F."/>
            <person name="Baker D."/>
            <person name="Gharbi K."/>
            <person name="Hall N."/>
            <person name="Watson M."/>
            <person name="Adriaenssens E.M."/>
            <person name="Foster-Nyarko E."/>
            <person name="Jarju S."/>
            <person name="Secka A."/>
            <person name="Antonio M."/>
            <person name="Oren A."/>
            <person name="Chaudhuri R.R."/>
            <person name="La Ragione R."/>
            <person name="Hildebrand F."/>
            <person name="Pallen M.J."/>
        </authorList>
    </citation>
    <scope>NUCLEOTIDE SEQUENCE</scope>
    <source>
        <strain evidence="3">5032</strain>
    </source>
</reference>
<evidence type="ECO:0000313" key="3">
    <source>
        <dbReference type="EMBL" id="HJA78490.1"/>
    </source>
</evidence>
<dbReference type="InterPro" id="IPR058355">
    <property type="entry name" value="DUF8042"/>
</dbReference>
<name>A0A9D2HLY7_9BACT</name>
<feature type="domain" description="DUF8042" evidence="1">
    <location>
        <begin position="80"/>
        <end position="188"/>
    </location>
</feature>
<feature type="domain" description="DUF8043" evidence="2">
    <location>
        <begin position="1"/>
        <end position="71"/>
    </location>
</feature>
<organism evidence="3 4">
    <name type="scientific">Candidatus Desulfovibrio intestinavium</name>
    <dbReference type="NCBI Taxonomy" id="2838534"/>
    <lineage>
        <taxon>Bacteria</taxon>
        <taxon>Pseudomonadati</taxon>
        <taxon>Thermodesulfobacteriota</taxon>
        <taxon>Desulfovibrionia</taxon>
        <taxon>Desulfovibrionales</taxon>
        <taxon>Desulfovibrionaceae</taxon>
        <taxon>Desulfovibrio</taxon>
    </lineage>
</organism>
<dbReference type="Pfam" id="PF26154">
    <property type="entry name" value="DUF8042"/>
    <property type="match status" value="1"/>
</dbReference>